<evidence type="ECO:0000256" key="4">
    <source>
        <dbReference type="HAMAP-Rule" id="MF_00094"/>
    </source>
</evidence>
<evidence type="ECO:0000256" key="3">
    <source>
        <dbReference type="ARBA" id="ARBA00022917"/>
    </source>
</evidence>
<dbReference type="InterPro" id="IPR000352">
    <property type="entry name" value="Pep_chain_release_fac_I"/>
</dbReference>
<evidence type="ECO:0000259" key="6">
    <source>
        <dbReference type="PROSITE" id="PS00745"/>
    </source>
</evidence>
<comment type="PTM">
    <text evidence="4">Methylated by PrmC. Methylation increases the termination efficiency of RF2.</text>
</comment>
<evidence type="ECO:0000256" key="5">
    <source>
        <dbReference type="NCBIfam" id="TIGR00020"/>
    </source>
</evidence>
<comment type="subcellular location">
    <subcellularLocation>
        <location evidence="4">Cytoplasm</location>
    </subcellularLocation>
</comment>
<dbReference type="PANTHER" id="PTHR43116">
    <property type="entry name" value="PEPTIDE CHAIN RELEASE FACTOR 2"/>
    <property type="match status" value="1"/>
</dbReference>
<comment type="function">
    <text evidence="4">Peptide chain release factor 2 directs the termination of translation in response to the peptide chain termination codons UGA and UAA.</text>
</comment>
<accession>A0ABW4R8R7</accession>
<feature type="domain" description="Prokaryotic-type class I peptide chain release factors" evidence="6">
    <location>
        <begin position="243"/>
        <end position="259"/>
    </location>
</feature>
<dbReference type="SMART" id="SM00937">
    <property type="entry name" value="PCRF"/>
    <property type="match status" value="1"/>
</dbReference>
<feature type="modified residue" description="N5-methylglutamine" evidence="4">
    <location>
        <position position="250"/>
    </location>
</feature>
<comment type="similarity">
    <text evidence="1 4">Belongs to the prokaryotic/mitochondrial release factor family.</text>
</comment>
<dbReference type="EMBL" id="JBHUEN010000034">
    <property type="protein sequence ID" value="MFD1882482.1"/>
    <property type="molecule type" value="Genomic_DNA"/>
</dbReference>
<dbReference type="InterPro" id="IPR004374">
    <property type="entry name" value="PrfB"/>
</dbReference>
<dbReference type="HAMAP" id="MF_00094">
    <property type="entry name" value="Rel_fac_2"/>
    <property type="match status" value="1"/>
</dbReference>
<dbReference type="Gene3D" id="3.30.160.20">
    <property type="match status" value="1"/>
</dbReference>
<sequence length="375" mass="41277">MRAETQTTVDAIRKSLRLLGQRMDWETAPHRLEEMNAMIEDGDLWSDPARAQKLMRDRQMLLDAVTTYRKIETDLSDNVDLIELGEAEGDDEIVSEAEGSLRALSELAAAKEVEALLNGEADGNDTFLEINAGAGGTESCDWASMLARMYTRWAEKKGYTVELQSETAGDEAGIRSAAYKISGPNAYGWLKSESGVHRLVRISPYDSAARRHTSFSSVWVYPVVDDNIEIDIPSNDIRIDTYRSSGAGGQHVNTTDSAVRITHLPTGIVVTSSMKSQHQNREAAMNALRSRLYQQELDRRNAAVNAQHEAKGDAGWGNQIRSYVLQPYQMVKDLRTGVETSDTQGVLDGDLDAFMAATLALDVAGKTRAEATAED</sequence>
<evidence type="ECO:0000256" key="1">
    <source>
        <dbReference type="ARBA" id="ARBA00010835"/>
    </source>
</evidence>
<dbReference type="Pfam" id="PF00472">
    <property type="entry name" value="RF-1"/>
    <property type="match status" value="1"/>
</dbReference>
<comment type="caution">
    <text evidence="7">The sequence shown here is derived from an EMBL/GenBank/DDBJ whole genome shotgun (WGS) entry which is preliminary data.</text>
</comment>
<dbReference type="PROSITE" id="PS00745">
    <property type="entry name" value="RF_PROK_I"/>
    <property type="match status" value="1"/>
</dbReference>
<proteinExistence type="inferred from homology"/>
<evidence type="ECO:0000313" key="8">
    <source>
        <dbReference type="Proteomes" id="UP001597213"/>
    </source>
</evidence>
<dbReference type="Pfam" id="PF03462">
    <property type="entry name" value="PCRF"/>
    <property type="match status" value="1"/>
</dbReference>
<name>A0ABW4R8R7_9RHOB</name>
<dbReference type="RefSeq" id="WP_379143132.1">
    <property type="nucleotide sequence ID" value="NZ_JBHUEN010000034.1"/>
</dbReference>
<keyword evidence="2 4" id="KW-0488">Methylation</keyword>
<dbReference type="Gene3D" id="1.20.58.410">
    <property type="entry name" value="Release factor"/>
    <property type="match status" value="1"/>
</dbReference>
<dbReference type="PANTHER" id="PTHR43116:SF3">
    <property type="entry name" value="CLASS I PEPTIDE CHAIN RELEASE FACTOR"/>
    <property type="match status" value="1"/>
</dbReference>
<dbReference type="NCBIfam" id="TIGR00020">
    <property type="entry name" value="prfB"/>
    <property type="match status" value="1"/>
</dbReference>
<keyword evidence="3 4" id="KW-0648">Protein biosynthesis</keyword>
<protein>
    <recommendedName>
        <fullName evidence="4 5">Peptide chain release factor 2</fullName>
        <shortName evidence="4">RF-2</shortName>
    </recommendedName>
</protein>
<organism evidence="7 8">
    <name type="scientific">Paracoccus pacificus</name>
    <dbReference type="NCBI Taxonomy" id="1463598"/>
    <lineage>
        <taxon>Bacteria</taxon>
        <taxon>Pseudomonadati</taxon>
        <taxon>Pseudomonadota</taxon>
        <taxon>Alphaproteobacteria</taxon>
        <taxon>Rhodobacterales</taxon>
        <taxon>Paracoccaceae</taxon>
        <taxon>Paracoccus</taxon>
    </lineage>
</organism>
<keyword evidence="8" id="KW-1185">Reference proteome</keyword>
<dbReference type="Proteomes" id="UP001597213">
    <property type="component" value="Unassembled WGS sequence"/>
</dbReference>
<dbReference type="Gene3D" id="3.30.70.1660">
    <property type="match status" value="1"/>
</dbReference>
<dbReference type="InterPro" id="IPR045853">
    <property type="entry name" value="Pep_chain_release_fac_I_sf"/>
</dbReference>
<gene>
    <name evidence="4 7" type="primary">prfB</name>
    <name evidence="7" type="ORF">ACFSCT_12230</name>
</gene>
<dbReference type="InterPro" id="IPR005139">
    <property type="entry name" value="PCRF"/>
</dbReference>
<evidence type="ECO:0000313" key="7">
    <source>
        <dbReference type="EMBL" id="MFD1882482.1"/>
    </source>
</evidence>
<evidence type="ECO:0000256" key="2">
    <source>
        <dbReference type="ARBA" id="ARBA00022481"/>
    </source>
</evidence>
<reference evidence="8" key="1">
    <citation type="journal article" date="2019" name="Int. J. Syst. Evol. Microbiol.">
        <title>The Global Catalogue of Microorganisms (GCM) 10K type strain sequencing project: providing services to taxonomists for standard genome sequencing and annotation.</title>
        <authorList>
            <consortium name="The Broad Institute Genomics Platform"/>
            <consortium name="The Broad Institute Genome Sequencing Center for Infectious Disease"/>
            <person name="Wu L."/>
            <person name="Ma J."/>
        </authorList>
    </citation>
    <scope>NUCLEOTIDE SEQUENCE [LARGE SCALE GENOMIC DNA]</scope>
    <source>
        <strain evidence="8">CCUG 56029</strain>
    </source>
</reference>
<dbReference type="SUPFAM" id="SSF75620">
    <property type="entry name" value="Release factor"/>
    <property type="match status" value="1"/>
</dbReference>
<keyword evidence="4" id="KW-0963">Cytoplasm</keyword>